<comment type="caution">
    <text evidence="1">The sequence shown here is derived from an EMBL/GenBank/DDBJ whole genome shotgun (WGS) entry which is preliminary data.</text>
</comment>
<sequence>MANPKIDLEKFNGKNDFNMWKVKMEALLVTQGLGDAIQPVSKKEGKEYSTSKTPEQVAEIDRKARGTIILSLADSVIREVAKEPTVAGLWAKLESIYMKKSLANRLYIKKRMFTLKMMEGTPLDDHLDEFNKVCDTLETIDAALDDEDKALLLISSLPRSYGNFVDALMYGRQTLSLDEVKSALNTKELQGKQDHLGVESGQGLTAKAKSDGKKKKQGKYKEKPKDLKCFLCHKEGHFKKDCPEKKFKKKGQDGGAAVAEEEGYESAGVCITTDSKDKGKWVLDSGCTFHMSPYKSYFTDYYEYNGGRVMMGNNAVCKIMGIGNINLKLHDGTIRELKQVRYVPELKRNLISLGMLDQMGCSVRIESGELMIVKDSQIVMKGSRKNGVFILDEDVVNGEARMSVADTIDKIKIWHLRLGHIGERGLKELEKQGVLGNEKLGNLDFCEDCVLGKATRSSFKRSVHKSKDKLEYVHSDLWGPAQQISLGGNSYFLSFIDDYSRKVWVYTLKSKDQVFDKFKEWKMLVENQTGKKLKKLRTDNGLEFCNQRFEKYCAEEGVMRHRTVRLTPQQNGLAERMNRTLMERVRCMLVQTNLPKSLWAEILLTACYLVNVSPSSAIEFKTPYERWTGQPANYGDLKVFGCTTYMHISQGKLAPRALKGIFIGYPEGVKGFKIWCTDINPPKCIISRDVIFNEEDLIPKKPVKRKSEEEAKGLDTHQFEVEIPNHHETHEAADSGEINDESEAQDATQLESQMQGYQLARDRAKRPTRPPRRYGYADLITYALEAAHEIDDEEPKTFNEAIQCKFRTEWKEAMDDEILSLHNNETWELVERPEKRRIVGCKWIFKIKEGLTSSEPKRFKARLVAKGYTQKEGVDFKEVFSPVVRHASIRVILSLTAVQDMELDQLDVKTAFLHGRLQEEIFMTQPEGFEDPKKPRHVCLLKKSLYGLKQSPRQWYLRFDEFMVTHGFMRCSYDCCVYYKLLKDDLYIYLLLYVDDMLIACKKKYLTRVLHSFQMLNSKPVVTPLAAHFRLSNLQCPKTSEEKLEMEDVPYANAVGCLMYAMVLTRPDISHVVSVVSRYMATPGNEHWKAVKWIMRYLSGTLSCGLVYGKNKGSCEGLLGFVDSDYAGDLDRRRSLTGYMFLFNGCLVNWKATLQHVVALSTTEAEYTAATEAVKEALWLQGLMRELGVKQKTVTVYCDSSSALHLCRNPAHHERTKHIDIKLHFIRNEVSKGAVKMSKVHTDENPADMLTKVVTTAKFKVCLSLASLGDC</sequence>
<accession>A0ACB8M079</accession>
<organism evidence="1 2">
    <name type="scientific">Citrus sinensis</name>
    <name type="common">Sweet orange</name>
    <name type="synonym">Citrus aurantium var. sinensis</name>
    <dbReference type="NCBI Taxonomy" id="2711"/>
    <lineage>
        <taxon>Eukaryota</taxon>
        <taxon>Viridiplantae</taxon>
        <taxon>Streptophyta</taxon>
        <taxon>Embryophyta</taxon>
        <taxon>Tracheophyta</taxon>
        <taxon>Spermatophyta</taxon>
        <taxon>Magnoliopsida</taxon>
        <taxon>eudicotyledons</taxon>
        <taxon>Gunneridae</taxon>
        <taxon>Pentapetalae</taxon>
        <taxon>rosids</taxon>
        <taxon>malvids</taxon>
        <taxon>Sapindales</taxon>
        <taxon>Rutaceae</taxon>
        <taxon>Aurantioideae</taxon>
        <taxon>Citrus</taxon>
    </lineage>
</organism>
<gene>
    <name evidence="1" type="ORF">KPL71_007477</name>
</gene>
<protein>
    <submittedName>
        <fullName evidence="1">Integrase catalytic domain-containing protein</fullName>
    </submittedName>
</protein>
<name>A0ACB8M079_CITSI</name>
<dbReference type="EMBL" id="CM039172">
    <property type="protein sequence ID" value="KAH9778820.1"/>
    <property type="molecule type" value="Genomic_DNA"/>
</dbReference>
<keyword evidence="2" id="KW-1185">Reference proteome</keyword>
<evidence type="ECO:0000313" key="2">
    <source>
        <dbReference type="Proteomes" id="UP000829398"/>
    </source>
</evidence>
<evidence type="ECO:0000313" key="1">
    <source>
        <dbReference type="EMBL" id="KAH9778820.1"/>
    </source>
</evidence>
<reference evidence="2" key="1">
    <citation type="journal article" date="2023" name="Hortic. Res.">
        <title>A chromosome-level phased genome enabling allele-level studies in sweet orange: a case study on citrus Huanglongbing tolerance.</title>
        <authorList>
            <person name="Wu B."/>
            <person name="Yu Q."/>
            <person name="Deng Z."/>
            <person name="Duan Y."/>
            <person name="Luo F."/>
            <person name="Gmitter F. Jr."/>
        </authorList>
    </citation>
    <scope>NUCLEOTIDE SEQUENCE [LARGE SCALE GENOMIC DNA]</scope>
    <source>
        <strain evidence="2">cv. Valencia</strain>
    </source>
</reference>
<dbReference type="Proteomes" id="UP000829398">
    <property type="component" value="Chromosome 3"/>
</dbReference>
<proteinExistence type="predicted"/>